<dbReference type="GO" id="GO:0005737">
    <property type="term" value="C:cytoplasm"/>
    <property type="evidence" value="ECO:0007669"/>
    <property type="project" value="TreeGrafter"/>
</dbReference>
<dbReference type="CDD" id="cd22363">
    <property type="entry name" value="tRNA-intron_lyase_C"/>
    <property type="match status" value="1"/>
</dbReference>
<evidence type="ECO:0000259" key="1">
    <source>
        <dbReference type="Pfam" id="PF01974"/>
    </source>
</evidence>
<keyword evidence="3" id="KW-0378">Hydrolase</keyword>
<dbReference type="AlphaFoldDB" id="A0A0A7UZJ4"/>
<evidence type="ECO:0000259" key="2">
    <source>
        <dbReference type="Pfam" id="PF02778"/>
    </source>
</evidence>
<sequence>MSFDFETKISAKFIDEKTIVLNPKMQNILTERGFGELQNNTLVLDSFETLYLLYNNKLELKKVNKNIIFDELIQKYTQKDDDTLTRFLLYRDLRTKGYVVKDGFGFDSDFRVYEKGNYGKKDAKFLIFAFNEGTQQKIGKLYKNIQEITQMGKEPIIAVIERRGEIIYYKINKMNFLENQSELEMKDFNFN</sequence>
<dbReference type="RefSeq" id="WP_048104802.1">
    <property type="nucleotide sequence ID" value="NZ_CP007026.1"/>
</dbReference>
<keyword evidence="3" id="KW-0456">Lyase</keyword>
<feature type="domain" description="tRNA intron endonuclease catalytic" evidence="1">
    <location>
        <begin position="85"/>
        <end position="168"/>
    </location>
</feature>
<dbReference type="Proteomes" id="UP000241022">
    <property type="component" value="Unassembled WGS sequence"/>
</dbReference>
<dbReference type="Gene3D" id="3.40.1350.10">
    <property type="match status" value="1"/>
</dbReference>
<evidence type="ECO:0000313" key="3">
    <source>
        <dbReference type="EMBL" id="AJA92033.1"/>
    </source>
</evidence>
<dbReference type="NCBIfam" id="TIGR00324">
    <property type="entry name" value="endA"/>
    <property type="match status" value="1"/>
</dbReference>
<dbReference type="EC" id="4.6.1.16" evidence="3"/>
<dbReference type="GeneID" id="24816322"/>
<dbReference type="GO" id="GO:0006388">
    <property type="term" value="P:tRNA splicing, via endonucleolytic cleavage and ligation"/>
    <property type="evidence" value="ECO:0007669"/>
    <property type="project" value="InterPro"/>
</dbReference>
<accession>A0A0A7UZJ4</accession>
<dbReference type="GO" id="GO:0003676">
    <property type="term" value="F:nucleic acid binding"/>
    <property type="evidence" value="ECO:0007669"/>
    <property type="project" value="InterPro"/>
</dbReference>
<organism evidence="3 5">
    <name type="scientific">Candidatus Nitrosopelagicus brevis</name>
    <dbReference type="NCBI Taxonomy" id="1410606"/>
    <lineage>
        <taxon>Archaea</taxon>
        <taxon>Nitrososphaerota</taxon>
    </lineage>
</organism>
<dbReference type="PANTHER" id="PTHR21227">
    <property type="entry name" value="TRNA-SPLICING ENDONUCLEASE SUBUNIT SEN2"/>
    <property type="match status" value="1"/>
</dbReference>
<dbReference type="InterPro" id="IPR011856">
    <property type="entry name" value="tRNA_endonuc-like_dom_sf"/>
</dbReference>
<reference evidence="3 5" key="1">
    <citation type="journal article" date="2015" name="Proc. Natl. Acad. Sci. U.S.A.">
        <title>Genomic and proteomic characterization of "Candidatus Nitrosopelagicus brevis": An ammonia-oxidizing archaeon from the open ocean.</title>
        <authorList>
            <person name="Santoro A.E."/>
            <person name="Dupont C.L."/>
            <person name="Richter R.A."/>
            <person name="Craig M.T."/>
            <person name="Carini P."/>
            <person name="McIlvin M.R."/>
            <person name="Yang Y."/>
            <person name="Orsi W.D."/>
            <person name="Moran D.M."/>
            <person name="Saito M.A."/>
        </authorList>
    </citation>
    <scope>NUCLEOTIDE SEQUENCE [LARGE SCALE GENOMIC DNA]</scope>
    <source>
        <strain evidence="3">CN25</strain>
        <strain evidence="5">V2</strain>
    </source>
</reference>
<dbReference type="InterPro" id="IPR036167">
    <property type="entry name" value="tRNA_intron_Endo_cat-like_sf"/>
</dbReference>
<dbReference type="STRING" id="1410606.T478_0428"/>
<keyword evidence="3" id="KW-0255">Endonuclease</keyword>
<evidence type="ECO:0000313" key="4">
    <source>
        <dbReference type="EMBL" id="PTL87640.1"/>
    </source>
</evidence>
<reference evidence="4" key="2">
    <citation type="submission" date="2016-05" db="EMBL/GenBank/DDBJ databases">
        <authorList>
            <person name="Lavstsen T."/>
            <person name="Jespersen J.S."/>
        </authorList>
    </citation>
    <scope>NUCLEOTIDE SEQUENCE [LARGE SCALE GENOMIC DNA]</scope>
    <source>
        <strain evidence="4">U25</strain>
    </source>
</reference>
<dbReference type="Gene3D" id="3.40.1170.20">
    <property type="entry name" value="tRNA intron endonuclease, N-terminal domain"/>
    <property type="match status" value="1"/>
</dbReference>
<gene>
    <name evidence="3" type="primary">endA</name>
    <name evidence="4" type="ORF">A7X95_07185</name>
    <name evidence="3" type="ORF">T478_0428</name>
</gene>
<reference evidence="4 6" key="4">
    <citation type="submission" date="2018-04" db="EMBL/GenBank/DDBJ databases">
        <title>Transcriptomics of ammonia oxidizing archaea.</title>
        <authorList>
            <person name="Carini P."/>
        </authorList>
    </citation>
    <scope>NUCLEOTIDE SEQUENCE [LARGE SCALE GENOMIC DNA]</scope>
    <source>
        <strain evidence="4 6">U25</strain>
    </source>
</reference>
<dbReference type="EMBL" id="LXWN01000002">
    <property type="protein sequence ID" value="PTL87640.1"/>
    <property type="molecule type" value="Genomic_DNA"/>
</dbReference>
<keyword evidence="6" id="KW-1185">Reference proteome</keyword>
<dbReference type="InterPro" id="IPR036740">
    <property type="entry name" value="tRNA_intron_Endonuc_N_sf"/>
</dbReference>
<dbReference type="HOGENOM" id="CLU_114393_0_0_2"/>
<dbReference type="GO" id="GO:0000213">
    <property type="term" value="F:tRNA-intron lyase activity"/>
    <property type="evidence" value="ECO:0007669"/>
    <property type="project" value="UniProtKB-EC"/>
</dbReference>
<dbReference type="KEGG" id="nbv:T478_0428"/>
<dbReference type="Proteomes" id="UP000030944">
    <property type="component" value="Chromosome"/>
</dbReference>
<dbReference type="Pfam" id="PF01974">
    <property type="entry name" value="tRNA_int_endo"/>
    <property type="match status" value="1"/>
</dbReference>
<dbReference type="SUPFAM" id="SSF55267">
    <property type="entry name" value="tRNA-intron endonuclease N-terminal domain-like"/>
    <property type="match status" value="1"/>
</dbReference>
<evidence type="ECO:0000313" key="5">
    <source>
        <dbReference type="Proteomes" id="UP000030944"/>
    </source>
</evidence>
<name>A0A0A7UZJ4_9ARCH</name>
<dbReference type="SUPFAM" id="SSF53032">
    <property type="entry name" value="tRNA-intron endonuclease catalytic domain-like"/>
    <property type="match status" value="1"/>
</dbReference>
<proteinExistence type="predicted"/>
<dbReference type="InterPro" id="IPR006678">
    <property type="entry name" value="tRNA_intron_Endonuc_N"/>
</dbReference>
<dbReference type="Pfam" id="PF02778">
    <property type="entry name" value="tRNA_int_endo_N"/>
    <property type="match status" value="1"/>
</dbReference>
<dbReference type="InterPro" id="IPR006677">
    <property type="entry name" value="tRNA_intron_Endonuc_cat-like"/>
</dbReference>
<dbReference type="EMBL" id="CP007026">
    <property type="protein sequence ID" value="AJA92033.1"/>
    <property type="molecule type" value="Genomic_DNA"/>
</dbReference>
<dbReference type="OrthoDB" id="46045at2157"/>
<protein>
    <submittedName>
        <fullName evidence="3">tRNA-intron endonuclease</fullName>
        <ecNumber evidence="3">4.6.1.16</ecNumber>
    </submittedName>
    <submittedName>
        <fullName evidence="4">tRNA-intron lyase</fullName>
    </submittedName>
</protein>
<keyword evidence="3" id="KW-0540">Nuclease</keyword>
<evidence type="ECO:0000313" key="6">
    <source>
        <dbReference type="Proteomes" id="UP000241022"/>
    </source>
</evidence>
<feature type="domain" description="tRNA intron endonuclease N-terminal" evidence="2">
    <location>
        <begin position="10"/>
        <end position="72"/>
    </location>
</feature>
<dbReference type="InterPro" id="IPR006676">
    <property type="entry name" value="tRNA_splic"/>
</dbReference>
<dbReference type="PANTHER" id="PTHR21227:SF0">
    <property type="entry name" value="TRNA-SPLICING ENDONUCLEASE SUBUNIT SEN2"/>
    <property type="match status" value="1"/>
</dbReference>
<reference evidence="6" key="3">
    <citation type="submission" date="2016-05" db="EMBL/GenBank/DDBJ databases">
        <authorList>
            <person name="Dupont C."/>
            <person name="Santoro A."/>
        </authorList>
    </citation>
    <scope>NUCLEOTIDE SEQUENCE [LARGE SCALE GENOMIC DNA]</scope>
    <source>
        <strain evidence="6">U25</strain>
    </source>
</reference>